<dbReference type="EMBL" id="LZTJ01000009">
    <property type="protein sequence ID" value="OBP77991.1"/>
    <property type="molecule type" value="Genomic_DNA"/>
</dbReference>
<dbReference type="InterPro" id="IPR001736">
    <property type="entry name" value="PLipase_D/transphosphatidylase"/>
</dbReference>
<comment type="caution">
    <text evidence="7">The sequence shown here is derived from an EMBL/GenBank/DDBJ whole genome shotgun (WGS) entry which is preliminary data.</text>
</comment>
<protein>
    <recommendedName>
        <fullName evidence="3">Phospholipase D</fullName>
    </recommendedName>
    <alternativeName>
        <fullName evidence="5">Choline phosphatase</fullName>
    </alternativeName>
</protein>
<dbReference type="SUPFAM" id="SSF56024">
    <property type="entry name" value="Phospholipase D/nuclease"/>
    <property type="match status" value="2"/>
</dbReference>
<dbReference type="SUPFAM" id="SSF46785">
    <property type="entry name" value="Winged helix' DNA-binding domain"/>
    <property type="match status" value="1"/>
</dbReference>
<evidence type="ECO:0000313" key="7">
    <source>
        <dbReference type="EMBL" id="OBP77991.1"/>
    </source>
</evidence>
<evidence type="ECO:0000256" key="3">
    <source>
        <dbReference type="ARBA" id="ARBA00018392"/>
    </source>
</evidence>
<accession>A0A1A5QQM3</accession>
<reference evidence="7" key="3">
    <citation type="submission" date="2016-06" db="EMBL/GenBank/DDBJ databases">
        <authorList>
            <person name="Kjaerup R.B."/>
            <person name="Dalgaard T.S."/>
            <person name="Juul-Madsen H.R."/>
        </authorList>
    </citation>
    <scope>NUCLEOTIDE SEQUENCE</scope>
    <source>
        <strain evidence="7">R7ANS::ICEMlSym2042</strain>
    </source>
</reference>
<reference evidence="8 9" key="1">
    <citation type="submission" date="2016-05" db="EMBL/GenBank/DDBJ databases">
        <authorList>
            <person name="Ramsay J.P."/>
        </authorList>
    </citation>
    <scope>NUCLEOTIDE SEQUENCE [LARGE SCALE GENOMIC DNA]</scope>
    <source>
        <strain evidence="8 9">NZP2042</strain>
    </source>
</reference>
<keyword evidence="4" id="KW-0964">Secreted</keyword>
<name>A0A1A5QQM3_RHILI</name>
<dbReference type="CDD" id="cd09133">
    <property type="entry name" value="PLDc_unchar5"/>
    <property type="match status" value="2"/>
</dbReference>
<dbReference type="InterPro" id="IPR036390">
    <property type="entry name" value="WH_DNA-bd_sf"/>
</dbReference>
<dbReference type="GO" id="GO:0005576">
    <property type="term" value="C:extracellular region"/>
    <property type="evidence" value="ECO:0007669"/>
    <property type="project" value="UniProtKB-SubCell"/>
</dbReference>
<dbReference type="EMBL" id="LYTK01000005">
    <property type="protein sequence ID" value="OBQ70030.1"/>
    <property type="molecule type" value="Genomic_DNA"/>
</dbReference>
<dbReference type="Gene3D" id="3.30.870.10">
    <property type="entry name" value="Endonuclease Chain A"/>
    <property type="match status" value="2"/>
</dbReference>
<dbReference type="RefSeq" id="WP_065005186.1">
    <property type="nucleotide sequence ID" value="NZ_CP033334.1"/>
</dbReference>
<dbReference type="Pfam" id="PF13091">
    <property type="entry name" value="PLDc_2"/>
    <property type="match status" value="1"/>
</dbReference>
<dbReference type="Proteomes" id="UP000093737">
    <property type="component" value="Unassembled WGS sequence"/>
</dbReference>
<dbReference type="Proteomes" id="UP000093748">
    <property type="component" value="Unassembled WGS sequence"/>
</dbReference>
<evidence type="ECO:0000313" key="9">
    <source>
        <dbReference type="Proteomes" id="UP000093737"/>
    </source>
</evidence>
<reference evidence="10" key="2">
    <citation type="submission" date="2016-06" db="EMBL/GenBank/DDBJ databases">
        <title>NZP2037 Pacbio-Illumina hybrid assembly.</title>
        <authorList>
            <person name="Ramsay J.P."/>
        </authorList>
    </citation>
    <scope>NUCLEOTIDE SEQUENCE [LARGE SCALE GENOMIC DNA]</scope>
    <source>
        <strain evidence="10">R7ANS::ICEMlSym2042</strain>
    </source>
</reference>
<comment type="subcellular location">
    <subcellularLocation>
        <location evidence="2">Secreted</location>
    </subcellularLocation>
</comment>
<dbReference type="InterPro" id="IPR025202">
    <property type="entry name" value="PLD-like_dom"/>
</dbReference>
<comment type="function">
    <text evidence="1">Could be a virulence factor.</text>
</comment>
<dbReference type="GO" id="GO:0006793">
    <property type="term" value="P:phosphorus metabolic process"/>
    <property type="evidence" value="ECO:0007669"/>
    <property type="project" value="UniProtKB-ARBA"/>
</dbReference>
<evidence type="ECO:0000256" key="4">
    <source>
        <dbReference type="ARBA" id="ARBA00022525"/>
    </source>
</evidence>
<organism evidence="7 10">
    <name type="scientific">Rhizobium loti</name>
    <name type="common">Mesorhizobium loti</name>
    <dbReference type="NCBI Taxonomy" id="381"/>
    <lineage>
        <taxon>Bacteria</taxon>
        <taxon>Pseudomonadati</taxon>
        <taxon>Pseudomonadota</taxon>
        <taxon>Alphaproteobacteria</taxon>
        <taxon>Hyphomicrobiales</taxon>
        <taxon>Phyllobacteriaceae</taxon>
        <taxon>Mesorhizobium</taxon>
    </lineage>
</organism>
<evidence type="ECO:0000256" key="2">
    <source>
        <dbReference type="ARBA" id="ARBA00004613"/>
    </source>
</evidence>
<dbReference type="AlphaFoldDB" id="A0A1A5QQM3"/>
<gene>
    <name evidence="8" type="ORF">A8145_28710</name>
    <name evidence="7" type="ORF">BAE39_30595</name>
</gene>
<sequence>MNNIYIPAWHYRAPGIVQRTWGWSPIEEMILLSLDRSPGTINDVSQTLKIPRQVVGSTVARLMQFGLVEVRMSPQPVLAASSVGHDFIRTGRALPERSTDREIGISVVYEKVGLSVFRTRDIDTVAVTKLPATGAIIRFPDGEPPETHYSMMQRVNEFMVGMLRQGEWLRGVQANSSFLEPKFLVLDLDEVAAGVFPQGASDQLVEALKTTIKTGVLPKTTTPPPERPATIETRFGVDQLVVGAEQHLQRFEQIVGAATSNIFVLSTFVASQSDEKGRDRRERIVRSLEDACRRGVRCHLFFGTSLDRAKHATAMQELFLRLSATRQTRGYLLVQRDPVDSHAKFLVADDGHDGAVVLMGSCNWLHSPFSAVEVSAELRESQAVAEGLDLLREIVSKLSSASRSVEALQFMASELRRQRNMLSTPEDAQAPAATLTILHAADHQRLLRVAAHDAQQRFVCCTNKVGANMVPALFDPAEVAGRRLSDVRIYYSRRTGPVKRSHVTKHRERLHGIVDLIGVPEPQLHAKFLAWDSDHVVVSSLNWGSQSGLEDNPLDEIGLYLEGPNLATSLLDRFEAECR</sequence>
<evidence type="ECO:0000256" key="5">
    <source>
        <dbReference type="ARBA" id="ARBA00029594"/>
    </source>
</evidence>
<evidence type="ECO:0000259" key="6">
    <source>
        <dbReference type="PROSITE" id="PS50035"/>
    </source>
</evidence>
<evidence type="ECO:0000256" key="1">
    <source>
        <dbReference type="ARBA" id="ARBA00003145"/>
    </source>
</evidence>
<feature type="domain" description="PLD phosphodiesterase" evidence="6">
    <location>
        <begin position="342"/>
        <end position="368"/>
    </location>
</feature>
<evidence type="ECO:0000313" key="10">
    <source>
        <dbReference type="Proteomes" id="UP000093748"/>
    </source>
</evidence>
<dbReference type="PROSITE" id="PS50035">
    <property type="entry name" value="PLD"/>
    <property type="match status" value="1"/>
</dbReference>
<evidence type="ECO:0000313" key="8">
    <source>
        <dbReference type="EMBL" id="OBQ70030.1"/>
    </source>
</evidence>
<proteinExistence type="predicted"/>
<dbReference type="GO" id="GO:0003824">
    <property type="term" value="F:catalytic activity"/>
    <property type="evidence" value="ECO:0007669"/>
    <property type="project" value="InterPro"/>
</dbReference>